<evidence type="ECO:0000256" key="1">
    <source>
        <dbReference type="SAM" id="SignalP"/>
    </source>
</evidence>
<dbReference type="GO" id="GO:0005886">
    <property type="term" value="C:plasma membrane"/>
    <property type="evidence" value="ECO:0007669"/>
    <property type="project" value="TreeGrafter"/>
</dbReference>
<protein>
    <recommendedName>
        <fullName evidence="2">GP-PDE domain-containing protein</fullName>
    </recommendedName>
</protein>
<dbReference type="Gene3D" id="3.20.20.190">
    <property type="entry name" value="Phosphatidylinositol (PI) phosphodiesterase"/>
    <property type="match status" value="1"/>
</dbReference>
<reference evidence="3" key="1">
    <citation type="submission" date="2023-10" db="EMBL/GenBank/DDBJ databases">
        <authorList>
            <consortium name="Clinical and Environmental Microbiology Branch: Whole genome sequencing antimicrobial resistance pathogens in the healthcare setting"/>
        </authorList>
    </citation>
    <scope>NUCLEOTIDE SEQUENCE</scope>
    <source>
        <strain evidence="3">2020QW-00022</strain>
    </source>
</reference>
<dbReference type="PROSITE" id="PS51704">
    <property type="entry name" value="GP_PDE"/>
    <property type="match status" value="1"/>
</dbReference>
<dbReference type="EMBL" id="ABEXCJ040000002">
    <property type="protein sequence ID" value="ELR5217081.1"/>
    <property type="molecule type" value="Genomic_DNA"/>
</dbReference>
<proteinExistence type="predicted"/>
<gene>
    <name evidence="4" type="ORF">M0K77_001564</name>
    <name evidence="3" type="ORF">M0K77_RS07820</name>
</gene>
<dbReference type="GO" id="GO:0070291">
    <property type="term" value="P:N-acylethanolamine metabolic process"/>
    <property type="evidence" value="ECO:0007669"/>
    <property type="project" value="TreeGrafter"/>
</dbReference>
<dbReference type="PANTHER" id="PTHR46320:SF1">
    <property type="entry name" value="GLYCEROPHOSPHODIESTER PHOSPHODIESTERASE 1"/>
    <property type="match status" value="1"/>
</dbReference>
<dbReference type="AlphaFoldDB" id="A0AAD2ZI01"/>
<feature type="domain" description="GP-PDE" evidence="2">
    <location>
        <begin position="52"/>
        <end position="309"/>
    </location>
</feature>
<sequence length="613" mass="69474">MNLQFANFKKNTLFLLSTAILALIPITANATCPTGQEQYDRLDFIGKDDTVVSVDHRGDMNGEVPENSLLAFQGSYKKCRHAIETDVRLSRDGLLMVFHDANIGRVLEMNYNPDKNTGPNPSVSSLSGEEIKSKKMLTVNRAVTNQVVPTVEEVIADYIKNEGQSFVYFDVKEKEAIGKVARAITVAAEKKPDVLKRFIVKFDMAHAPTYEHWLKMIKSEYADPSVMANPYISPWGSEKINKMDIPNPPGETYSDNTSRAVASWARQPAKLVPNVEVVIKNSQDFISTIKNQSEQGIFEKPASLKPDNTFDGSMARMITIIKSKQKALGLFVPDPDYIQWRKDIVTQGVTVKNLDNNRQIDIEEAYFYNTGYCCYTMTDRLGPDEKDDIRMNLSWARGIGANVITVDDPDTVDTFFKMRSELDTVAIPVTVKPTLAMNSVLSRQLKLVDFPTENSLNIKPWMGEPAWGWGGVVCLWDNAKSNHYAWTYHCDYSTDKEGEYKKLMHTRLVKKYIYQGAFGDAIQVYNFDYSYCLTNNKDDEGLYLWKKDCSASDIHTLFIFDFNRLLPVSDGGKKMVTSGNEAMWWGKYYGTLFEADLSDNDTWAQWGIFNATY</sequence>
<dbReference type="InterPro" id="IPR017946">
    <property type="entry name" value="PLC-like_Pdiesterase_TIM-brl"/>
</dbReference>
<dbReference type="InterPro" id="IPR030395">
    <property type="entry name" value="GP_PDE_dom"/>
</dbReference>
<accession>A0AAD2ZI01</accession>
<evidence type="ECO:0000259" key="2">
    <source>
        <dbReference type="PROSITE" id="PS51704"/>
    </source>
</evidence>
<keyword evidence="1" id="KW-0732">Signal</keyword>
<organism evidence="3">
    <name type="scientific">Providencia rettgeri</name>
    <dbReference type="NCBI Taxonomy" id="587"/>
    <lineage>
        <taxon>Bacteria</taxon>
        <taxon>Pseudomonadati</taxon>
        <taxon>Pseudomonadota</taxon>
        <taxon>Gammaproteobacteria</taxon>
        <taxon>Enterobacterales</taxon>
        <taxon>Morganellaceae</taxon>
        <taxon>Providencia</taxon>
    </lineage>
</organism>
<dbReference type="GO" id="GO:0008889">
    <property type="term" value="F:glycerophosphodiester phosphodiesterase activity"/>
    <property type="evidence" value="ECO:0007669"/>
    <property type="project" value="TreeGrafter"/>
</dbReference>
<comment type="caution">
    <text evidence="3">The sequence shown here is derived from an EMBL/GenBank/DDBJ whole genome shotgun (WGS) entry which is preliminary data.</text>
</comment>
<evidence type="ECO:0000313" key="3">
    <source>
        <dbReference type="EMBL" id="ELR5217081.1"/>
    </source>
</evidence>
<feature type="chain" id="PRO_5042276260" description="GP-PDE domain-containing protein" evidence="1">
    <location>
        <begin position="31"/>
        <end position="613"/>
    </location>
</feature>
<evidence type="ECO:0000313" key="4">
    <source>
        <dbReference type="EMBL" id="EMR4589268.1"/>
    </source>
</evidence>
<dbReference type="GO" id="GO:0006644">
    <property type="term" value="P:phospholipid metabolic process"/>
    <property type="evidence" value="ECO:0007669"/>
    <property type="project" value="TreeGrafter"/>
</dbReference>
<dbReference type="PANTHER" id="PTHR46320">
    <property type="entry name" value="GLYCEROPHOSPHODIESTER PHOSPHODIESTERASE 1"/>
    <property type="match status" value="1"/>
</dbReference>
<dbReference type="SUPFAM" id="SSF51695">
    <property type="entry name" value="PLC-like phosphodiesterases"/>
    <property type="match status" value="1"/>
</dbReference>
<dbReference type="Pfam" id="PF03009">
    <property type="entry name" value="GDPD"/>
    <property type="match status" value="1"/>
</dbReference>
<feature type="signal peptide" evidence="1">
    <location>
        <begin position="1"/>
        <end position="30"/>
    </location>
</feature>
<dbReference type="GO" id="GO:0006580">
    <property type="term" value="P:ethanolamine metabolic process"/>
    <property type="evidence" value="ECO:0007669"/>
    <property type="project" value="TreeGrafter"/>
</dbReference>
<name>A0AAD2ZI01_PRORE</name>
<dbReference type="EMBL" id="ABEXCJ050000002">
    <property type="protein sequence ID" value="EMR4589268.1"/>
    <property type="molecule type" value="Genomic_DNA"/>
</dbReference>